<dbReference type="GO" id="GO:0042802">
    <property type="term" value="F:identical protein binding"/>
    <property type="evidence" value="ECO:0007669"/>
    <property type="project" value="TreeGrafter"/>
</dbReference>
<accession>A0A382SE00</accession>
<dbReference type="FunFam" id="3.40.640.10:FF:000004">
    <property type="entry name" value="Acetylornithine aminotransferase"/>
    <property type="match status" value="1"/>
</dbReference>
<proteinExistence type="predicted"/>
<evidence type="ECO:0000256" key="2">
    <source>
        <dbReference type="ARBA" id="ARBA00022898"/>
    </source>
</evidence>
<dbReference type="InterPro" id="IPR050103">
    <property type="entry name" value="Class-III_PLP-dep_AT"/>
</dbReference>
<name>A0A382SE00_9ZZZZ</name>
<comment type="cofactor">
    <cofactor evidence="1">
        <name>pyridoxal 5'-phosphate</name>
        <dbReference type="ChEBI" id="CHEBI:597326"/>
    </cofactor>
</comment>
<dbReference type="PANTHER" id="PTHR11986">
    <property type="entry name" value="AMINOTRANSFERASE CLASS III"/>
    <property type="match status" value="1"/>
</dbReference>
<dbReference type="InterPro" id="IPR015422">
    <property type="entry name" value="PyrdxlP-dep_Trfase_small"/>
</dbReference>
<dbReference type="AlphaFoldDB" id="A0A382SE00"/>
<reference evidence="3" key="1">
    <citation type="submission" date="2018-05" db="EMBL/GenBank/DDBJ databases">
        <authorList>
            <person name="Lanie J.A."/>
            <person name="Ng W.-L."/>
            <person name="Kazmierczak K.M."/>
            <person name="Andrzejewski T.M."/>
            <person name="Davidsen T.M."/>
            <person name="Wayne K.J."/>
            <person name="Tettelin H."/>
            <person name="Glass J.I."/>
            <person name="Rusch D."/>
            <person name="Podicherti R."/>
            <person name="Tsui H.-C.T."/>
            <person name="Winkler M.E."/>
        </authorList>
    </citation>
    <scope>NUCLEOTIDE SEQUENCE</scope>
</reference>
<dbReference type="InterPro" id="IPR015421">
    <property type="entry name" value="PyrdxlP-dep_Trfase_major"/>
</dbReference>
<feature type="non-terminal residue" evidence="3">
    <location>
        <position position="1"/>
    </location>
</feature>
<dbReference type="PROSITE" id="PS00600">
    <property type="entry name" value="AA_TRANSFER_CLASS_3"/>
    <property type="match status" value="1"/>
</dbReference>
<keyword evidence="2" id="KW-0663">Pyridoxal phosphate</keyword>
<feature type="non-terminal residue" evidence="3">
    <location>
        <position position="312"/>
    </location>
</feature>
<protein>
    <recommendedName>
        <fullName evidence="4">Acetylornithine transaminase</fullName>
    </recommendedName>
</protein>
<dbReference type="SUPFAM" id="SSF53383">
    <property type="entry name" value="PLP-dependent transferases"/>
    <property type="match status" value="1"/>
</dbReference>
<dbReference type="InterPro" id="IPR015424">
    <property type="entry name" value="PyrdxlP-dep_Trfase"/>
</dbReference>
<evidence type="ECO:0008006" key="4">
    <source>
        <dbReference type="Google" id="ProtNLM"/>
    </source>
</evidence>
<gene>
    <name evidence="3" type="ORF">METZ01_LOCUS360978</name>
</gene>
<evidence type="ECO:0000313" key="3">
    <source>
        <dbReference type="EMBL" id="SVD08124.1"/>
    </source>
</evidence>
<dbReference type="CDD" id="cd00610">
    <property type="entry name" value="OAT_like"/>
    <property type="match status" value="1"/>
</dbReference>
<dbReference type="Gene3D" id="3.90.1150.10">
    <property type="entry name" value="Aspartate Aminotransferase, domain 1"/>
    <property type="match status" value="1"/>
</dbReference>
<dbReference type="Pfam" id="PF00202">
    <property type="entry name" value="Aminotran_3"/>
    <property type="match status" value="1"/>
</dbReference>
<dbReference type="PANTHER" id="PTHR11986:SF113">
    <property type="entry name" value="SUCCINYLORNITHINE TRANSAMINASE"/>
    <property type="match status" value="1"/>
</dbReference>
<dbReference type="GO" id="GO:0030170">
    <property type="term" value="F:pyridoxal phosphate binding"/>
    <property type="evidence" value="ECO:0007669"/>
    <property type="project" value="InterPro"/>
</dbReference>
<organism evidence="3">
    <name type="scientific">marine metagenome</name>
    <dbReference type="NCBI Taxonomy" id="408172"/>
    <lineage>
        <taxon>unclassified sequences</taxon>
        <taxon>metagenomes</taxon>
        <taxon>ecological metagenomes</taxon>
    </lineage>
</organism>
<dbReference type="InterPro" id="IPR005814">
    <property type="entry name" value="Aminotrans_3"/>
</dbReference>
<dbReference type="NCBIfam" id="NF002325">
    <property type="entry name" value="PRK01278.1"/>
    <property type="match status" value="1"/>
</dbReference>
<sequence length="312" mass="32934">PEQNRLAERLVANTFADSVFFNNSGAEAVEFGFKMMRKYHAEAGNPERYRVICLEGAFHGRSLACIAAGRQEKHLAGFGPIVDGFDQVTFGNLNEMRVAITPETAGIVIEPVQGEGGIRPVDTDYLKALRQITDEFGLLLMYDEVQTGIGRTGTLYAYEHSGVAPDILASAKGLGGGFPVGACLAKEAPAASMTAGSHGSTFGGNPLAMAVGNAVLDVLLKDGFLDGVSSVAAYLNDQLQALAKRHDTILCGVRGLGLMLGLQCRDEVQNGDLVSAIRAEGMLTVPAGDNVVRLVPPLIIRNSEVDAAVAML</sequence>
<evidence type="ECO:0000256" key="1">
    <source>
        <dbReference type="ARBA" id="ARBA00001933"/>
    </source>
</evidence>
<dbReference type="Gene3D" id="3.40.640.10">
    <property type="entry name" value="Type I PLP-dependent aspartate aminotransferase-like (Major domain)"/>
    <property type="match status" value="1"/>
</dbReference>
<dbReference type="EMBL" id="UINC01128398">
    <property type="protein sequence ID" value="SVD08124.1"/>
    <property type="molecule type" value="Genomic_DNA"/>
</dbReference>
<dbReference type="InterPro" id="IPR049704">
    <property type="entry name" value="Aminotrans_3_PPA_site"/>
</dbReference>
<dbReference type="GO" id="GO:0008483">
    <property type="term" value="F:transaminase activity"/>
    <property type="evidence" value="ECO:0007669"/>
    <property type="project" value="InterPro"/>
</dbReference>